<name>A0A410S0I3_CORCK</name>
<evidence type="ECO:0000313" key="3">
    <source>
        <dbReference type="EMBL" id="QAT87719.1"/>
    </source>
</evidence>
<reference evidence="3 4" key="1">
    <citation type="submission" date="2018-12" db="EMBL/GenBank/DDBJ databases">
        <title>Complete Genome Sequence of the Corallopyronin A producing Myxobacterium Corallococcus coralloides B035.</title>
        <authorList>
            <person name="Bouhired S.M."/>
            <person name="Rupp O."/>
            <person name="Blom J."/>
            <person name="Schaeberle T.F."/>
            <person name="Kehraus S."/>
            <person name="Schiefer A."/>
            <person name="Pfarr K."/>
            <person name="Goesmann A."/>
            <person name="Hoerauf A."/>
            <person name="Koenig G.M."/>
        </authorList>
    </citation>
    <scope>NUCLEOTIDE SEQUENCE [LARGE SCALE GENOMIC DNA]</scope>
    <source>
        <strain evidence="3 4">B035</strain>
    </source>
</reference>
<feature type="repeat" description="TPR" evidence="1">
    <location>
        <begin position="351"/>
        <end position="384"/>
    </location>
</feature>
<dbReference type="SMART" id="SM00028">
    <property type="entry name" value="TPR"/>
    <property type="match status" value="3"/>
</dbReference>
<dbReference type="InterPro" id="IPR011990">
    <property type="entry name" value="TPR-like_helical_dom_sf"/>
</dbReference>
<dbReference type="PROSITE" id="PS50005">
    <property type="entry name" value="TPR"/>
    <property type="match status" value="2"/>
</dbReference>
<feature type="region of interest" description="Disordered" evidence="2">
    <location>
        <begin position="16"/>
        <end position="83"/>
    </location>
</feature>
<proteinExistence type="predicted"/>
<feature type="repeat" description="TPR" evidence="1">
    <location>
        <begin position="203"/>
        <end position="236"/>
    </location>
</feature>
<dbReference type="SUPFAM" id="SSF48452">
    <property type="entry name" value="TPR-like"/>
    <property type="match status" value="2"/>
</dbReference>
<evidence type="ECO:0000313" key="4">
    <source>
        <dbReference type="Proteomes" id="UP000288758"/>
    </source>
</evidence>
<gene>
    <name evidence="3" type="ORF">EJ065_6190</name>
</gene>
<sequence length="460" mass="47922">MSLSLVLATTALLAAEPTSLPPGHPTIPPGTQASPAMGTGSGPGSNAANGALPPGHPAMPAGSPVAPGTPLPSGHPTVDTNKLPPSAEELMKQLDSSEGLREREKTFEIASSLGRLYYMNGRNAEALAYLGQAQAKADGVRSLFLASRKKLGKAAIPTPEAANCGFTPGQALDSMEAVAQARAKSGDAAGAAACALAALVPALDVDTLRGNALYLGGDTANALKAYARVLEVEPRHEEALYAHSALLFETQGEDLQALGAARQGFDALATAYPQSQRAPMARELSVRIAEISKAGGRKKWLATRAADRKVRLSQSTAQAAAMPSDAPRPLTPEMVDAVKNTERTPELEAGLTRLVEEGEEHLARGRYQEALANYTRVVPFQPENGRAKAGMAWALVGLGRPMGARVWSVALESDAGAVEKLGDTLLAKGDAKGAKALWEKLSQDVPNYPNKAALQAKLSQ</sequence>
<dbReference type="Gene3D" id="1.25.40.10">
    <property type="entry name" value="Tetratricopeptide repeat domain"/>
    <property type="match status" value="2"/>
</dbReference>
<feature type="compositionally biased region" description="Pro residues" evidence="2">
    <location>
        <begin position="19"/>
        <end position="28"/>
    </location>
</feature>
<protein>
    <recommendedName>
        <fullName evidence="5">Tetratricopeptide repeat protein</fullName>
    </recommendedName>
</protein>
<feature type="compositionally biased region" description="Low complexity" evidence="2">
    <location>
        <begin position="44"/>
        <end position="53"/>
    </location>
</feature>
<dbReference type="AlphaFoldDB" id="A0A410S0I3"/>
<dbReference type="EMBL" id="CP034669">
    <property type="protein sequence ID" value="QAT87719.1"/>
    <property type="molecule type" value="Genomic_DNA"/>
</dbReference>
<dbReference type="RefSeq" id="WP_128799017.1">
    <property type="nucleotide sequence ID" value="NZ_CP034669.1"/>
</dbReference>
<organism evidence="3 4">
    <name type="scientific">Corallococcus coralloides</name>
    <name type="common">Myxococcus coralloides</name>
    <dbReference type="NCBI Taxonomy" id="184914"/>
    <lineage>
        <taxon>Bacteria</taxon>
        <taxon>Pseudomonadati</taxon>
        <taxon>Myxococcota</taxon>
        <taxon>Myxococcia</taxon>
        <taxon>Myxococcales</taxon>
        <taxon>Cystobacterineae</taxon>
        <taxon>Myxococcaceae</taxon>
        <taxon>Corallococcus</taxon>
    </lineage>
</organism>
<evidence type="ECO:0008006" key="5">
    <source>
        <dbReference type="Google" id="ProtNLM"/>
    </source>
</evidence>
<evidence type="ECO:0000256" key="2">
    <source>
        <dbReference type="SAM" id="MobiDB-lite"/>
    </source>
</evidence>
<evidence type="ECO:0000256" key="1">
    <source>
        <dbReference type="PROSITE-ProRule" id="PRU00339"/>
    </source>
</evidence>
<dbReference type="Proteomes" id="UP000288758">
    <property type="component" value="Chromosome"/>
</dbReference>
<keyword evidence="1" id="KW-0802">TPR repeat</keyword>
<accession>A0A410S0I3</accession>
<dbReference type="InterPro" id="IPR019734">
    <property type="entry name" value="TPR_rpt"/>
</dbReference>